<comment type="caution">
    <text evidence="4">The sequence shown here is derived from an EMBL/GenBank/DDBJ whole genome shotgun (WGS) entry which is preliminary data.</text>
</comment>
<keyword evidence="3" id="KW-0812">Transmembrane</keyword>
<dbReference type="InterPro" id="IPR050982">
    <property type="entry name" value="Auxin_biosynth/cation_transpt"/>
</dbReference>
<dbReference type="SUPFAM" id="SSF51905">
    <property type="entry name" value="FAD/NAD(P)-binding domain"/>
    <property type="match status" value="2"/>
</dbReference>
<keyword evidence="3" id="KW-1133">Transmembrane helix</keyword>
<dbReference type="PRINTS" id="PR00411">
    <property type="entry name" value="PNDRDTASEI"/>
</dbReference>
<sequence>MLTYNTDRTDNTDRTEFVDTVVIGGGQAGLAIGTELARQGRDFVILDAAQRVGDAWRQRWDSLLANTPARYDGLPGAPFPGDPLAFPAKDEIAAYLEDYAAAQGLPVRSRVRVDGVRREEDHFVTSAGSRSWASHNVVVAAGGCQAPKVPDIADQLGDDILQLHSSEYRDPAQLPAGLVLVVGVGNSGAEIAREVASSHETLIAGRPSAQPPVRPSRANARFVYPVIRFVGLHVLTMANPIGRRSAAKLTAAPLIRTKVADLVATGVRVVPRVTDVHDGRPVFADGTTCEVSSVIWCTGYRNDFGWIDLPAFGDDGAPLHHRGVVEAVPGLFFIGLEFLYALFSATLPGVGRDARYLAKRMPPPARIQAGGNQRPDHVRTTVGSES</sequence>
<dbReference type="EMBL" id="BAAANH010000007">
    <property type="protein sequence ID" value="GAA1769025.1"/>
    <property type="molecule type" value="Genomic_DNA"/>
</dbReference>
<dbReference type="PANTHER" id="PTHR43539:SF78">
    <property type="entry name" value="FLAVIN-CONTAINING MONOOXYGENASE"/>
    <property type="match status" value="1"/>
</dbReference>
<keyword evidence="5" id="KW-1185">Reference proteome</keyword>
<evidence type="ECO:0000256" key="3">
    <source>
        <dbReference type="SAM" id="Phobius"/>
    </source>
</evidence>
<dbReference type="PANTHER" id="PTHR43539">
    <property type="entry name" value="FLAVIN-BINDING MONOOXYGENASE-LIKE PROTEIN (AFU_ORTHOLOGUE AFUA_4G09220)"/>
    <property type="match status" value="1"/>
</dbReference>
<keyword evidence="1" id="KW-0560">Oxidoreductase</keyword>
<accession>A0ABN2KXU8</accession>
<organism evidence="4 5">
    <name type="scientific">Agromyces humatus</name>
    <dbReference type="NCBI Taxonomy" id="279573"/>
    <lineage>
        <taxon>Bacteria</taxon>
        <taxon>Bacillati</taxon>
        <taxon>Actinomycetota</taxon>
        <taxon>Actinomycetes</taxon>
        <taxon>Micrococcales</taxon>
        <taxon>Microbacteriaceae</taxon>
        <taxon>Agromyces</taxon>
    </lineage>
</organism>
<evidence type="ECO:0000256" key="2">
    <source>
        <dbReference type="SAM" id="MobiDB-lite"/>
    </source>
</evidence>
<gene>
    <name evidence="4" type="ORF">GCM10009747_32640</name>
</gene>
<dbReference type="RefSeq" id="WP_232499183.1">
    <property type="nucleotide sequence ID" value="NZ_BAAANH010000007.1"/>
</dbReference>
<evidence type="ECO:0000313" key="5">
    <source>
        <dbReference type="Proteomes" id="UP001500506"/>
    </source>
</evidence>
<dbReference type="Proteomes" id="UP001500506">
    <property type="component" value="Unassembled WGS sequence"/>
</dbReference>
<feature type="transmembrane region" description="Helical" evidence="3">
    <location>
        <begin position="330"/>
        <end position="351"/>
    </location>
</feature>
<dbReference type="Pfam" id="PF13738">
    <property type="entry name" value="Pyr_redox_3"/>
    <property type="match status" value="1"/>
</dbReference>
<evidence type="ECO:0000313" key="4">
    <source>
        <dbReference type="EMBL" id="GAA1769025.1"/>
    </source>
</evidence>
<name>A0ABN2KXU8_9MICO</name>
<protein>
    <submittedName>
        <fullName evidence="4">NAD(P)/FAD-dependent oxidoreductase</fullName>
    </submittedName>
</protein>
<proteinExistence type="predicted"/>
<dbReference type="InterPro" id="IPR036188">
    <property type="entry name" value="FAD/NAD-bd_sf"/>
</dbReference>
<dbReference type="PRINTS" id="PR00368">
    <property type="entry name" value="FADPNR"/>
</dbReference>
<dbReference type="Gene3D" id="3.50.50.60">
    <property type="entry name" value="FAD/NAD(P)-binding domain"/>
    <property type="match status" value="1"/>
</dbReference>
<keyword evidence="3" id="KW-0472">Membrane</keyword>
<reference evidence="4 5" key="1">
    <citation type="journal article" date="2019" name="Int. J. Syst. Evol. Microbiol.">
        <title>The Global Catalogue of Microorganisms (GCM) 10K type strain sequencing project: providing services to taxonomists for standard genome sequencing and annotation.</title>
        <authorList>
            <consortium name="The Broad Institute Genomics Platform"/>
            <consortium name="The Broad Institute Genome Sequencing Center for Infectious Disease"/>
            <person name="Wu L."/>
            <person name="Ma J."/>
        </authorList>
    </citation>
    <scope>NUCLEOTIDE SEQUENCE [LARGE SCALE GENOMIC DNA]</scope>
    <source>
        <strain evidence="4 5">JCM 14319</strain>
    </source>
</reference>
<evidence type="ECO:0000256" key="1">
    <source>
        <dbReference type="ARBA" id="ARBA00023002"/>
    </source>
</evidence>
<feature type="region of interest" description="Disordered" evidence="2">
    <location>
        <begin position="364"/>
        <end position="386"/>
    </location>
</feature>